<dbReference type="EMBL" id="CP038241">
    <property type="protein sequence ID" value="QIV96064.1"/>
    <property type="molecule type" value="Genomic_DNA"/>
</dbReference>
<gene>
    <name evidence="3" type="ORF">E4K63_04160</name>
</gene>
<dbReference type="Pfam" id="PF03767">
    <property type="entry name" value="Acid_phosphat_B"/>
    <property type="match status" value="1"/>
</dbReference>
<evidence type="ECO:0000256" key="1">
    <source>
        <dbReference type="ARBA" id="ARBA00022729"/>
    </source>
</evidence>
<dbReference type="Proteomes" id="UP000502004">
    <property type="component" value="Chromosome"/>
</dbReference>
<reference evidence="3 4" key="1">
    <citation type="submission" date="2019-03" db="EMBL/GenBank/DDBJ databases">
        <title>Complete Genome Sequence of Allofrancisella inopinata Strain SYSU YG23 Isolated from Water-Cooling Systems in China.</title>
        <authorList>
            <person name="Ohrman C."/>
            <person name="Uneklint I."/>
            <person name="Sjodin A."/>
        </authorList>
    </citation>
    <scope>NUCLEOTIDE SEQUENCE [LARGE SCALE GENOMIC DNA]</scope>
    <source>
        <strain evidence="3 4">SYSU YG23</strain>
    </source>
</reference>
<dbReference type="InterPro" id="IPR023214">
    <property type="entry name" value="HAD_sf"/>
</dbReference>
<organism evidence="3 4">
    <name type="scientific">Allofrancisella inopinata</name>
    <dbReference type="NCBI Taxonomy" id="1085647"/>
    <lineage>
        <taxon>Bacteria</taxon>
        <taxon>Pseudomonadati</taxon>
        <taxon>Pseudomonadota</taxon>
        <taxon>Gammaproteobacteria</taxon>
        <taxon>Thiotrichales</taxon>
        <taxon>Francisellaceae</taxon>
        <taxon>Allofrancisella</taxon>
    </lineage>
</organism>
<evidence type="ECO:0000256" key="2">
    <source>
        <dbReference type="SAM" id="SignalP"/>
    </source>
</evidence>
<dbReference type="PROSITE" id="PS51257">
    <property type="entry name" value="PROKAR_LIPOPROTEIN"/>
    <property type="match status" value="1"/>
</dbReference>
<dbReference type="InterPro" id="IPR036412">
    <property type="entry name" value="HAD-like_sf"/>
</dbReference>
<dbReference type="KEGG" id="aii:E4K63_04160"/>
<protein>
    <recommendedName>
        <fullName evidence="5">Acid phosphatase</fullName>
    </recommendedName>
</protein>
<keyword evidence="1 2" id="KW-0732">Signal</keyword>
<evidence type="ECO:0000313" key="4">
    <source>
        <dbReference type="Proteomes" id="UP000502004"/>
    </source>
</evidence>
<name>A0AAE6YJT4_9GAMM</name>
<sequence length="328" mass="37604">MKKISNITLSFFLLSLGIIAITTACSNNKTEKSVDPLELYTKVTQLETAFDNQYEGKFKLPENAKKCISKITQNSDVYEYMGSKDGFDYSENSQYTKVSKNLVESLNKLMSEFIDIGFIKAIQANDKRPALMFDIDNTLELTSFDDDYFSKGTRPTPYLTNFVKKQCFKNGVDCYFITARYCNMEAAISTEQWLKQNLNLTNTQISKYVFLSGSINDTLCATQQDEKIAYKDSFRQALAEQRNVYWLMSIGDQMTDWHGSHSGLKVKFPNQMFQSNIVPNNFYKQNDCNLKTVIAPSLQCYNKIKSGILEHATVSYCKKFKDNKYYSG</sequence>
<dbReference type="RefSeq" id="WP_133941842.1">
    <property type="nucleotide sequence ID" value="NZ_CP038241.1"/>
</dbReference>
<feature type="signal peptide" evidence="2">
    <location>
        <begin position="1"/>
        <end position="24"/>
    </location>
</feature>
<dbReference type="Gene3D" id="3.40.50.1000">
    <property type="entry name" value="HAD superfamily/HAD-like"/>
    <property type="match status" value="1"/>
</dbReference>
<accession>A0AAE6YJT4</accession>
<dbReference type="SUPFAM" id="SSF56784">
    <property type="entry name" value="HAD-like"/>
    <property type="match status" value="1"/>
</dbReference>
<evidence type="ECO:0000313" key="3">
    <source>
        <dbReference type="EMBL" id="QIV96064.1"/>
    </source>
</evidence>
<dbReference type="InterPro" id="IPR005519">
    <property type="entry name" value="Acid_phosphat_B-like"/>
</dbReference>
<dbReference type="AlphaFoldDB" id="A0AAE6YJT4"/>
<feature type="chain" id="PRO_5041907579" description="Acid phosphatase" evidence="2">
    <location>
        <begin position="25"/>
        <end position="328"/>
    </location>
</feature>
<evidence type="ECO:0008006" key="5">
    <source>
        <dbReference type="Google" id="ProtNLM"/>
    </source>
</evidence>
<keyword evidence="4" id="KW-1185">Reference proteome</keyword>
<proteinExistence type="predicted"/>